<reference evidence="1" key="1">
    <citation type="submission" date="2024-05" db="EMBL/GenBank/DDBJ databases">
        <authorList>
            <person name="Jung D.-H."/>
        </authorList>
    </citation>
    <scope>NUCLEOTIDE SEQUENCE</scope>
    <source>
        <strain evidence="1">JA-25</strain>
    </source>
</reference>
<accession>A0ABX0QBV1</accession>
<gene>
    <name evidence="1" type="ORF">F7231_05510</name>
</gene>
<name>A0ABX0QBV1_9BACT</name>
<sequence>MKRRHSPSILLYSLGLALAFSLVFNGLLLHEHSLLRSGHGYEVSGASFPVGYVTWQHQFTECQRANQQKDSLIWQLEHAANAPPGRAITLHHSHFN</sequence>
<dbReference type="Proteomes" id="UP000606008">
    <property type="component" value="Unassembled WGS sequence"/>
</dbReference>
<evidence type="ECO:0000313" key="1">
    <source>
        <dbReference type="EMBL" id="NID09619.1"/>
    </source>
</evidence>
<protein>
    <submittedName>
        <fullName evidence="1">Uncharacterized protein</fullName>
    </submittedName>
</protein>
<comment type="caution">
    <text evidence="1">The sequence shown here is derived from an EMBL/GenBank/DDBJ whole genome shotgun (WGS) entry which is preliminary data.</text>
</comment>
<proteinExistence type="predicted"/>
<keyword evidence="2" id="KW-1185">Reference proteome</keyword>
<dbReference type="EMBL" id="WAEL01000002">
    <property type="protein sequence ID" value="NID09619.1"/>
    <property type="molecule type" value="Genomic_DNA"/>
</dbReference>
<dbReference type="RefSeq" id="WP_166691219.1">
    <property type="nucleotide sequence ID" value="NZ_WAEL01000002.1"/>
</dbReference>
<evidence type="ECO:0000313" key="2">
    <source>
        <dbReference type="Proteomes" id="UP000606008"/>
    </source>
</evidence>
<organism evidence="1 2">
    <name type="scientific">Fibrivirga algicola</name>
    <dbReference type="NCBI Taxonomy" id="2950420"/>
    <lineage>
        <taxon>Bacteria</taxon>
        <taxon>Pseudomonadati</taxon>
        <taxon>Bacteroidota</taxon>
        <taxon>Cytophagia</taxon>
        <taxon>Cytophagales</taxon>
        <taxon>Spirosomataceae</taxon>
        <taxon>Fibrivirga</taxon>
    </lineage>
</organism>